<dbReference type="InterPro" id="IPR036390">
    <property type="entry name" value="WH_DNA-bd_sf"/>
</dbReference>
<dbReference type="HOGENOM" id="CLU_039613_6_0_11"/>
<dbReference type="STRING" id="446470.Snas_2872"/>
<dbReference type="Pfam" id="PF00126">
    <property type="entry name" value="HTH_1"/>
    <property type="match status" value="1"/>
</dbReference>
<reference evidence="6 7" key="1">
    <citation type="journal article" date="2009" name="Stand. Genomic Sci.">
        <title>Complete genome sequence of Stackebrandtia nassauensis type strain (LLR-40K-21).</title>
        <authorList>
            <person name="Munk C."/>
            <person name="Lapidus A."/>
            <person name="Copeland A."/>
            <person name="Jando M."/>
            <person name="Mayilraj S."/>
            <person name="Glavina Del Rio T."/>
            <person name="Nolan M."/>
            <person name="Chen F."/>
            <person name="Lucas S."/>
            <person name="Tice H."/>
            <person name="Cheng J.F."/>
            <person name="Han C."/>
            <person name="Detter J.C."/>
            <person name="Bruce D."/>
            <person name="Goodwin L."/>
            <person name="Chain P."/>
            <person name="Pitluck S."/>
            <person name="Goker M."/>
            <person name="Ovchinikova G."/>
            <person name="Pati A."/>
            <person name="Ivanova N."/>
            <person name="Mavromatis K."/>
            <person name="Chen A."/>
            <person name="Palaniappan K."/>
            <person name="Land M."/>
            <person name="Hauser L."/>
            <person name="Chang Y.J."/>
            <person name="Jeffries C.D."/>
            <person name="Bristow J."/>
            <person name="Eisen J.A."/>
            <person name="Markowitz V."/>
            <person name="Hugenholtz P."/>
            <person name="Kyrpides N.C."/>
            <person name="Klenk H.P."/>
        </authorList>
    </citation>
    <scope>NUCLEOTIDE SEQUENCE [LARGE SCALE GENOMIC DNA]</scope>
    <source>
        <strain evidence="7">DSM 44728 / CIP 108903 / NRRL B-16338 / NBRC 102104 / LLR-40K-21</strain>
    </source>
</reference>
<keyword evidence="7" id="KW-1185">Reference proteome</keyword>
<name>D3Q8H3_STANL</name>
<dbReference type="GO" id="GO:0003677">
    <property type="term" value="F:DNA binding"/>
    <property type="evidence" value="ECO:0007669"/>
    <property type="project" value="UniProtKB-KW"/>
</dbReference>
<dbReference type="InterPro" id="IPR000847">
    <property type="entry name" value="LysR_HTH_N"/>
</dbReference>
<evidence type="ECO:0000313" key="6">
    <source>
        <dbReference type="EMBL" id="ADD42547.1"/>
    </source>
</evidence>
<dbReference type="PANTHER" id="PTHR30346">
    <property type="entry name" value="TRANSCRIPTIONAL DUAL REGULATOR HCAR-RELATED"/>
    <property type="match status" value="1"/>
</dbReference>
<dbReference type="AlphaFoldDB" id="D3Q8H3"/>
<dbReference type="GO" id="GO:0003700">
    <property type="term" value="F:DNA-binding transcription factor activity"/>
    <property type="evidence" value="ECO:0007669"/>
    <property type="project" value="InterPro"/>
</dbReference>
<dbReference type="GO" id="GO:0032993">
    <property type="term" value="C:protein-DNA complex"/>
    <property type="evidence" value="ECO:0007669"/>
    <property type="project" value="TreeGrafter"/>
</dbReference>
<evidence type="ECO:0000256" key="1">
    <source>
        <dbReference type="ARBA" id="ARBA00009437"/>
    </source>
</evidence>
<dbReference type="Proteomes" id="UP000000844">
    <property type="component" value="Chromosome"/>
</dbReference>
<proteinExistence type="inferred from homology"/>
<feature type="domain" description="HTH lysR-type" evidence="5">
    <location>
        <begin position="1"/>
        <end position="58"/>
    </location>
</feature>
<dbReference type="KEGG" id="sna:Snas_2872"/>
<accession>D3Q8H3</accession>
<protein>
    <submittedName>
        <fullName evidence="6">Transcriptional regulator, LysR family</fullName>
    </submittedName>
</protein>
<dbReference type="InterPro" id="IPR036388">
    <property type="entry name" value="WH-like_DNA-bd_sf"/>
</dbReference>
<evidence type="ECO:0000256" key="2">
    <source>
        <dbReference type="ARBA" id="ARBA00023015"/>
    </source>
</evidence>
<evidence type="ECO:0000259" key="5">
    <source>
        <dbReference type="PROSITE" id="PS50931"/>
    </source>
</evidence>
<dbReference type="Gene3D" id="1.10.10.10">
    <property type="entry name" value="Winged helix-like DNA-binding domain superfamily/Winged helix DNA-binding domain"/>
    <property type="match status" value="1"/>
</dbReference>
<comment type="similarity">
    <text evidence="1">Belongs to the LysR transcriptional regulatory family.</text>
</comment>
<keyword evidence="4" id="KW-0804">Transcription</keyword>
<evidence type="ECO:0000313" key="7">
    <source>
        <dbReference type="Proteomes" id="UP000000844"/>
    </source>
</evidence>
<dbReference type="EMBL" id="CP001778">
    <property type="protein sequence ID" value="ADD42547.1"/>
    <property type="molecule type" value="Genomic_DNA"/>
</dbReference>
<dbReference type="Pfam" id="PF03466">
    <property type="entry name" value="LysR_substrate"/>
    <property type="match status" value="1"/>
</dbReference>
<dbReference type="PANTHER" id="PTHR30346:SF29">
    <property type="entry name" value="LYSR SUBSTRATE-BINDING"/>
    <property type="match status" value="1"/>
</dbReference>
<dbReference type="RefSeq" id="WP_013018118.1">
    <property type="nucleotide sequence ID" value="NC_013947.1"/>
</dbReference>
<evidence type="ECO:0000256" key="4">
    <source>
        <dbReference type="ARBA" id="ARBA00023163"/>
    </source>
</evidence>
<keyword evidence="3" id="KW-0238">DNA-binding</keyword>
<sequence>MIDPRLRTLRTLRAQGTVTATAYALHLTPSTVSQQLKQLAHETGVRLLEPTGRRVKLTPAAEILLNHADALYSQWELAKQDLAALAAGEIGSLRICGLSSTVAAFVAPAAKRLREANPGVRLRLSAVESHEAFHLLESGEVDIAVFNPTDATPPPSDRRFEQRFLVDDVEDMLVPSDHRFAERDSVELAEFADEEWVGMPSCVDQHQLLLSSTAAAGFTPDIAHHADTWSSASGLVCTGFGVSLYTRLVPIPAEHTVVRLPIHGNPVPTRRLFTAVRRGSAAQPAIARGLAAIREAAVPAAA</sequence>
<evidence type="ECO:0000256" key="3">
    <source>
        <dbReference type="ARBA" id="ARBA00023125"/>
    </source>
</evidence>
<dbReference type="CDD" id="cd08423">
    <property type="entry name" value="PBP2_LTTR_like_6"/>
    <property type="match status" value="1"/>
</dbReference>
<dbReference type="eggNOG" id="COG0583">
    <property type="taxonomic scope" value="Bacteria"/>
</dbReference>
<dbReference type="SUPFAM" id="SSF46785">
    <property type="entry name" value="Winged helix' DNA-binding domain"/>
    <property type="match status" value="1"/>
</dbReference>
<dbReference type="InterPro" id="IPR005119">
    <property type="entry name" value="LysR_subst-bd"/>
</dbReference>
<dbReference type="SUPFAM" id="SSF53850">
    <property type="entry name" value="Periplasmic binding protein-like II"/>
    <property type="match status" value="1"/>
</dbReference>
<dbReference type="PROSITE" id="PS50931">
    <property type="entry name" value="HTH_LYSR"/>
    <property type="match status" value="1"/>
</dbReference>
<dbReference type="OrthoDB" id="4131546at2"/>
<keyword evidence="2" id="KW-0805">Transcription regulation</keyword>
<gene>
    <name evidence="6" type="ordered locus">Snas_2872</name>
</gene>
<organism evidence="6 7">
    <name type="scientific">Stackebrandtia nassauensis (strain DSM 44728 / CIP 108903 / NRRL B-16338 / NBRC 102104 / LLR-40K-21)</name>
    <dbReference type="NCBI Taxonomy" id="446470"/>
    <lineage>
        <taxon>Bacteria</taxon>
        <taxon>Bacillati</taxon>
        <taxon>Actinomycetota</taxon>
        <taxon>Actinomycetes</taxon>
        <taxon>Glycomycetales</taxon>
        <taxon>Glycomycetaceae</taxon>
        <taxon>Stackebrandtia</taxon>
    </lineage>
</organism>
<dbReference type="Gene3D" id="3.40.190.10">
    <property type="entry name" value="Periplasmic binding protein-like II"/>
    <property type="match status" value="2"/>
</dbReference>